<comment type="caution">
    <text evidence="1">The sequence shown here is derived from an EMBL/GenBank/DDBJ whole genome shotgun (WGS) entry which is preliminary data.</text>
</comment>
<name>A0A2U2PIJ1_9SPHI</name>
<protein>
    <submittedName>
        <fullName evidence="1">Uncharacterized protein</fullName>
    </submittedName>
</protein>
<reference evidence="1 2" key="1">
    <citation type="submission" date="2018-04" db="EMBL/GenBank/DDBJ databases">
        <title>Pedobacter chongqingensis sp. nov., isolated from a rottenly hemp rope.</title>
        <authorList>
            <person name="Cai Y."/>
        </authorList>
    </citation>
    <scope>NUCLEOTIDE SEQUENCE [LARGE SCALE GENOMIC DNA]</scope>
    <source>
        <strain evidence="1 2">FJ4-8</strain>
    </source>
</reference>
<keyword evidence="2" id="KW-1185">Reference proteome</keyword>
<dbReference type="AlphaFoldDB" id="A0A2U2PIJ1"/>
<proteinExistence type="predicted"/>
<gene>
    <name evidence="1" type="ORF">DDR33_07480</name>
</gene>
<evidence type="ECO:0000313" key="2">
    <source>
        <dbReference type="Proteomes" id="UP000245647"/>
    </source>
</evidence>
<accession>A0A2U2PIJ1</accession>
<sequence>MKDCRFDLFSLILFISLCLVLGSMTAKEEIEKVYADDYDTYVLPHFSSGQGSCLVFLPFSGGAVWHAERPQSSFHYDNHQYRNFISPVLKTPAFILHCTYLI</sequence>
<evidence type="ECO:0000313" key="1">
    <source>
        <dbReference type="EMBL" id="PWG81215.1"/>
    </source>
</evidence>
<dbReference type="EMBL" id="QEAS01000005">
    <property type="protein sequence ID" value="PWG81215.1"/>
    <property type="molecule type" value="Genomic_DNA"/>
</dbReference>
<organism evidence="1 2">
    <name type="scientific">Pararcticibacter amylolyticus</name>
    <dbReference type="NCBI Taxonomy" id="2173175"/>
    <lineage>
        <taxon>Bacteria</taxon>
        <taxon>Pseudomonadati</taxon>
        <taxon>Bacteroidota</taxon>
        <taxon>Sphingobacteriia</taxon>
        <taxon>Sphingobacteriales</taxon>
        <taxon>Sphingobacteriaceae</taxon>
        <taxon>Pararcticibacter</taxon>
    </lineage>
</organism>
<dbReference type="Proteomes" id="UP000245647">
    <property type="component" value="Unassembled WGS sequence"/>
</dbReference>